<reference evidence="1" key="1">
    <citation type="journal article" date="2019" name="Sci. Rep.">
        <title>Draft genome of Tanacetum cinerariifolium, the natural source of mosquito coil.</title>
        <authorList>
            <person name="Yamashiro T."/>
            <person name="Shiraishi A."/>
            <person name="Satake H."/>
            <person name="Nakayama K."/>
        </authorList>
    </citation>
    <scope>NUCLEOTIDE SEQUENCE</scope>
</reference>
<organism evidence="1">
    <name type="scientific">Tanacetum cinerariifolium</name>
    <name type="common">Dalmatian daisy</name>
    <name type="synonym">Chrysanthemum cinerariifolium</name>
    <dbReference type="NCBI Taxonomy" id="118510"/>
    <lineage>
        <taxon>Eukaryota</taxon>
        <taxon>Viridiplantae</taxon>
        <taxon>Streptophyta</taxon>
        <taxon>Embryophyta</taxon>
        <taxon>Tracheophyta</taxon>
        <taxon>Spermatophyta</taxon>
        <taxon>Magnoliopsida</taxon>
        <taxon>eudicotyledons</taxon>
        <taxon>Gunneridae</taxon>
        <taxon>Pentapetalae</taxon>
        <taxon>asterids</taxon>
        <taxon>campanulids</taxon>
        <taxon>Asterales</taxon>
        <taxon>Asteraceae</taxon>
        <taxon>Asteroideae</taxon>
        <taxon>Anthemideae</taxon>
        <taxon>Anthemidinae</taxon>
        <taxon>Tanacetum</taxon>
    </lineage>
</organism>
<gene>
    <name evidence="1" type="ORF">Tci_006444</name>
</gene>
<proteinExistence type="predicted"/>
<accession>A0A6L2JC60</accession>
<feature type="non-terminal residue" evidence="1">
    <location>
        <position position="132"/>
    </location>
</feature>
<protein>
    <submittedName>
        <fullName evidence="1">Uncharacterized protein</fullName>
    </submittedName>
</protein>
<dbReference type="EMBL" id="BKCJ010000580">
    <property type="protein sequence ID" value="GEU34466.1"/>
    <property type="molecule type" value="Genomic_DNA"/>
</dbReference>
<name>A0A6L2JC60_TANCI</name>
<dbReference type="AlphaFoldDB" id="A0A6L2JC60"/>
<sequence length="132" mass="14878">MLASSHYRNASKQTTRTSLIHIESHKSPTKSLFAVGSRRIFIFTEKVLVITALKEQLDKIKGKVVITEAVSLNSIDPKLLKVDVTPIVLKLRKNRTAHIDYIRHTQGEAATLRKIVESERLLSLLNTSLDYA</sequence>
<comment type="caution">
    <text evidence="1">The sequence shown here is derived from an EMBL/GenBank/DDBJ whole genome shotgun (WGS) entry which is preliminary data.</text>
</comment>
<evidence type="ECO:0000313" key="1">
    <source>
        <dbReference type="EMBL" id="GEU34466.1"/>
    </source>
</evidence>